<dbReference type="Proteomes" id="UP001303760">
    <property type="component" value="Unassembled WGS sequence"/>
</dbReference>
<proteinExistence type="inferred from homology"/>
<dbReference type="Pfam" id="PF08939">
    <property type="entry name" value="Bles03"/>
    <property type="match status" value="1"/>
</dbReference>
<dbReference type="SUPFAM" id="SSF55418">
    <property type="entry name" value="eIF4e-like"/>
    <property type="match status" value="1"/>
</dbReference>
<evidence type="ECO:0000313" key="3">
    <source>
        <dbReference type="Proteomes" id="UP001303760"/>
    </source>
</evidence>
<dbReference type="InterPro" id="IPR015034">
    <property type="entry name" value="Bles03"/>
</dbReference>
<protein>
    <recommendedName>
        <fullName evidence="4">DUF1917-domain-containing protein</fullName>
    </recommendedName>
</protein>
<comment type="similarity">
    <text evidence="1">Belongs to the UPF0696 family.</text>
</comment>
<organism evidence="2 3">
    <name type="scientific">Achaetomium macrosporum</name>
    <dbReference type="NCBI Taxonomy" id="79813"/>
    <lineage>
        <taxon>Eukaryota</taxon>
        <taxon>Fungi</taxon>
        <taxon>Dikarya</taxon>
        <taxon>Ascomycota</taxon>
        <taxon>Pezizomycotina</taxon>
        <taxon>Sordariomycetes</taxon>
        <taxon>Sordariomycetidae</taxon>
        <taxon>Sordariales</taxon>
        <taxon>Chaetomiaceae</taxon>
        <taxon>Achaetomium</taxon>
    </lineage>
</organism>
<evidence type="ECO:0000313" key="2">
    <source>
        <dbReference type="EMBL" id="KAK4236932.1"/>
    </source>
</evidence>
<name>A0AAN7C8X0_9PEZI</name>
<dbReference type="AlphaFoldDB" id="A0AAN7C8X0"/>
<evidence type="ECO:0008006" key="4">
    <source>
        <dbReference type="Google" id="ProtNLM"/>
    </source>
</evidence>
<reference evidence="2" key="2">
    <citation type="submission" date="2023-05" db="EMBL/GenBank/DDBJ databases">
        <authorList>
            <consortium name="Lawrence Berkeley National Laboratory"/>
            <person name="Steindorff A."/>
            <person name="Hensen N."/>
            <person name="Bonometti L."/>
            <person name="Westerberg I."/>
            <person name="Brannstrom I.O."/>
            <person name="Guillou S."/>
            <person name="Cros-Aarteil S."/>
            <person name="Calhoun S."/>
            <person name="Haridas S."/>
            <person name="Kuo A."/>
            <person name="Mondo S."/>
            <person name="Pangilinan J."/>
            <person name="Riley R."/>
            <person name="Labutti K."/>
            <person name="Andreopoulos B."/>
            <person name="Lipzen A."/>
            <person name="Chen C."/>
            <person name="Yanf M."/>
            <person name="Daum C."/>
            <person name="Ng V."/>
            <person name="Clum A."/>
            <person name="Ohm R."/>
            <person name="Martin F."/>
            <person name="Silar P."/>
            <person name="Natvig D."/>
            <person name="Lalanne C."/>
            <person name="Gautier V."/>
            <person name="Ament-Velasquez S.L."/>
            <person name="Kruys A."/>
            <person name="Hutchinson M.I."/>
            <person name="Powell A.J."/>
            <person name="Barry K."/>
            <person name="Miller A.N."/>
            <person name="Grigoriev I.V."/>
            <person name="Debuchy R."/>
            <person name="Gladieux P."/>
            <person name="Thoren M.H."/>
            <person name="Johannesson H."/>
        </authorList>
    </citation>
    <scope>NUCLEOTIDE SEQUENCE</scope>
    <source>
        <strain evidence="2">CBS 532.94</strain>
    </source>
</reference>
<accession>A0AAN7C8X0</accession>
<dbReference type="PANTHER" id="PTHR31977:SF1">
    <property type="entry name" value="UPF0696 PROTEIN C11ORF68"/>
    <property type="match status" value="1"/>
</dbReference>
<sequence>MDSDSDFYGDEETISVLEARVEDFDIVAWWDCRNDMTSYLRSTMQPQNTTQIAAPLYNAYEGEPGAWRLSESIEQFLARLPPATTDWRPGLDWIWIANPYIPPGPGSTRAQFREGGAERLRLLDEFAKMATVSAAKASGKPLNMLRKDLAKERRETVEDLRELAVACNVVTGKWMLFADPGYVNDVWARVARATANNQLGIGAKVETRVESEKARLICVYTRDFRDKDDVARVLNRMRELELVRPGRQIYYKSDAWTELGIYGGNNWGIQASMYSSNEIFSYIKSVASRPS</sequence>
<keyword evidence="3" id="KW-1185">Reference proteome</keyword>
<reference evidence="2" key="1">
    <citation type="journal article" date="2023" name="Mol. Phylogenet. Evol.">
        <title>Genome-scale phylogeny and comparative genomics of the fungal order Sordariales.</title>
        <authorList>
            <person name="Hensen N."/>
            <person name="Bonometti L."/>
            <person name="Westerberg I."/>
            <person name="Brannstrom I.O."/>
            <person name="Guillou S."/>
            <person name="Cros-Aarteil S."/>
            <person name="Calhoun S."/>
            <person name="Haridas S."/>
            <person name="Kuo A."/>
            <person name="Mondo S."/>
            <person name="Pangilinan J."/>
            <person name="Riley R."/>
            <person name="LaButti K."/>
            <person name="Andreopoulos B."/>
            <person name="Lipzen A."/>
            <person name="Chen C."/>
            <person name="Yan M."/>
            <person name="Daum C."/>
            <person name="Ng V."/>
            <person name="Clum A."/>
            <person name="Steindorff A."/>
            <person name="Ohm R.A."/>
            <person name="Martin F."/>
            <person name="Silar P."/>
            <person name="Natvig D.O."/>
            <person name="Lalanne C."/>
            <person name="Gautier V."/>
            <person name="Ament-Velasquez S.L."/>
            <person name="Kruys A."/>
            <person name="Hutchinson M.I."/>
            <person name="Powell A.J."/>
            <person name="Barry K."/>
            <person name="Miller A.N."/>
            <person name="Grigoriev I.V."/>
            <person name="Debuchy R."/>
            <person name="Gladieux P."/>
            <person name="Hiltunen Thoren M."/>
            <person name="Johannesson H."/>
        </authorList>
    </citation>
    <scope>NUCLEOTIDE SEQUENCE</scope>
    <source>
        <strain evidence="2">CBS 532.94</strain>
    </source>
</reference>
<dbReference type="PANTHER" id="PTHR31977">
    <property type="entry name" value="UPF0696 PROTEIN C11ORF68"/>
    <property type="match status" value="1"/>
</dbReference>
<gene>
    <name evidence="2" type="ORF">C8A03DRAFT_35131</name>
</gene>
<dbReference type="InterPro" id="IPR023398">
    <property type="entry name" value="TIF_eIF4e-like"/>
</dbReference>
<dbReference type="Gene3D" id="3.30.760.10">
    <property type="entry name" value="RNA Cap, Translation Initiation Factor Eif4e"/>
    <property type="match status" value="1"/>
</dbReference>
<dbReference type="EMBL" id="MU860164">
    <property type="protein sequence ID" value="KAK4236932.1"/>
    <property type="molecule type" value="Genomic_DNA"/>
</dbReference>
<evidence type="ECO:0000256" key="1">
    <source>
        <dbReference type="ARBA" id="ARBA00010568"/>
    </source>
</evidence>
<comment type="caution">
    <text evidence="2">The sequence shown here is derived from an EMBL/GenBank/DDBJ whole genome shotgun (WGS) entry which is preliminary data.</text>
</comment>